<reference evidence="1" key="1">
    <citation type="submission" date="2021-02" db="EMBL/GenBank/DDBJ databases">
        <authorList>
            <consortium name="DOE Joint Genome Institute"/>
            <person name="Ahrendt S."/>
            <person name="Looney B.P."/>
            <person name="Miyauchi S."/>
            <person name="Morin E."/>
            <person name="Drula E."/>
            <person name="Courty P.E."/>
            <person name="Chicoki N."/>
            <person name="Fauchery L."/>
            <person name="Kohler A."/>
            <person name="Kuo A."/>
            <person name="Labutti K."/>
            <person name="Pangilinan J."/>
            <person name="Lipzen A."/>
            <person name="Riley R."/>
            <person name="Andreopoulos W."/>
            <person name="He G."/>
            <person name="Johnson J."/>
            <person name="Barry K.W."/>
            <person name="Grigoriev I.V."/>
            <person name="Nagy L."/>
            <person name="Hibbett D."/>
            <person name="Henrissat B."/>
            <person name="Matheny P.B."/>
            <person name="Labbe J."/>
            <person name="Martin F."/>
        </authorList>
    </citation>
    <scope>NUCLEOTIDE SEQUENCE</scope>
    <source>
        <strain evidence="1">EC-137</strain>
    </source>
</reference>
<dbReference type="EMBL" id="MU273947">
    <property type="protein sequence ID" value="KAI0027269.1"/>
    <property type="molecule type" value="Genomic_DNA"/>
</dbReference>
<proteinExistence type="predicted"/>
<accession>A0ACB8Q6H0</accession>
<reference evidence="1" key="2">
    <citation type="journal article" date="2022" name="New Phytol.">
        <title>Evolutionary transition to the ectomycorrhizal habit in the genomes of a hyperdiverse lineage of mushroom-forming fungi.</title>
        <authorList>
            <person name="Looney B."/>
            <person name="Miyauchi S."/>
            <person name="Morin E."/>
            <person name="Drula E."/>
            <person name="Courty P.E."/>
            <person name="Kohler A."/>
            <person name="Kuo A."/>
            <person name="LaButti K."/>
            <person name="Pangilinan J."/>
            <person name="Lipzen A."/>
            <person name="Riley R."/>
            <person name="Andreopoulos W."/>
            <person name="He G."/>
            <person name="Johnson J."/>
            <person name="Nolan M."/>
            <person name="Tritt A."/>
            <person name="Barry K.W."/>
            <person name="Grigoriev I.V."/>
            <person name="Nagy L.G."/>
            <person name="Hibbett D."/>
            <person name="Henrissat B."/>
            <person name="Matheny P.B."/>
            <person name="Labbe J."/>
            <person name="Martin F.M."/>
        </authorList>
    </citation>
    <scope>NUCLEOTIDE SEQUENCE</scope>
    <source>
        <strain evidence="1">EC-137</strain>
    </source>
</reference>
<keyword evidence="2" id="KW-1185">Reference proteome</keyword>
<feature type="non-terminal residue" evidence="1">
    <location>
        <position position="1"/>
    </location>
</feature>
<gene>
    <name evidence="1" type="ORF">K488DRAFT_62073</name>
</gene>
<evidence type="ECO:0000313" key="1">
    <source>
        <dbReference type="EMBL" id="KAI0027269.1"/>
    </source>
</evidence>
<sequence>GSYKTVYKLRGIIYYGGAHFTSCIINKSGQVFYHDGIETGRRCVYQGTLSTIHNLQVYKDRRAIALIYSSI</sequence>
<comment type="caution">
    <text evidence="1">The sequence shown here is derived from an EMBL/GenBank/DDBJ whole genome shotgun (WGS) entry which is preliminary data.</text>
</comment>
<dbReference type="Proteomes" id="UP000814128">
    <property type="component" value="Unassembled WGS sequence"/>
</dbReference>
<organism evidence="1 2">
    <name type="scientific">Vararia minispora EC-137</name>
    <dbReference type="NCBI Taxonomy" id="1314806"/>
    <lineage>
        <taxon>Eukaryota</taxon>
        <taxon>Fungi</taxon>
        <taxon>Dikarya</taxon>
        <taxon>Basidiomycota</taxon>
        <taxon>Agaricomycotina</taxon>
        <taxon>Agaricomycetes</taxon>
        <taxon>Russulales</taxon>
        <taxon>Lachnocladiaceae</taxon>
        <taxon>Vararia</taxon>
    </lineage>
</organism>
<name>A0ACB8Q6H0_9AGAM</name>
<protein>
    <submittedName>
        <fullName evidence="1">Uncharacterized protein</fullName>
    </submittedName>
</protein>
<evidence type="ECO:0000313" key="2">
    <source>
        <dbReference type="Proteomes" id="UP000814128"/>
    </source>
</evidence>